<dbReference type="EMBL" id="FQUX01000009">
    <property type="protein sequence ID" value="SHF90795.1"/>
    <property type="molecule type" value="Genomic_DNA"/>
</dbReference>
<dbReference type="AlphaFoldDB" id="A0A1M5FH25"/>
<dbReference type="Proteomes" id="UP000184406">
    <property type="component" value="Unassembled WGS sequence"/>
</dbReference>
<proteinExistence type="predicted"/>
<dbReference type="OrthoDB" id="1449028at2"/>
<protein>
    <submittedName>
        <fullName evidence="1">Uncharacterized protein</fullName>
    </submittedName>
</protein>
<dbReference type="RefSeq" id="WP_072864533.1">
    <property type="nucleotide sequence ID" value="NZ_FQUX01000009.1"/>
</dbReference>
<gene>
    <name evidence="1" type="ORF">SAMN03080594_10963</name>
</gene>
<evidence type="ECO:0000313" key="1">
    <source>
        <dbReference type="EMBL" id="SHF90795.1"/>
    </source>
</evidence>
<accession>A0A1M5FH25</accession>
<sequence length="88" mass="9857">MHKVILIILATVVNEMAAGCDQSKLVSNQILTPLNQYSGKNEYAKVVGKEAYFYRVNPLSCLPSELEPSWNFLVTLNQELSIVTMPIK</sequence>
<keyword evidence="2" id="KW-1185">Reference proteome</keyword>
<evidence type="ECO:0000313" key="2">
    <source>
        <dbReference type="Proteomes" id="UP000184406"/>
    </source>
</evidence>
<reference evidence="2" key="1">
    <citation type="submission" date="2016-11" db="EMBL/GenBank/DDBJ databases">
        <authorList>
            <person name="Varghese N."/>
            <person name="Submissions S."/>
        </authorList>
    </citation>
    <scope>NUCLEOTIDE SEQUENCE [LARGE SCALE GENOMIC DNA]</scope>
    <source>
        <strain evidence="2">DSM 17539</strain>
    </source>
</reference>
<organism evidence="1 2">
    <name type="scientific">Arenibacter palladensis</name>
    <dbReference type="NCBI Taxonomy" id="237373"/>
    <lineage>
        <taxon>Bacteria</taxon>
        <taxon>Pseudomonadati</taxon>
        <taxon>Bacteroidota</taxon>
        <taxon>Flavobacteriia</taxon>
        <taxon>Flavobacteriales</taxon>
        <taxon>Flavobacteriaceae</taxon>
        <taxon>Arenibacter</taxon>
    </lineage>
</organism>
<name>A0A1M5FH25_9FLAO</name>